<evidence type="ECO:0000256" key="4">
    <source>
        <dbReference type="ARBA" id="ARBA00022723"/>
    </source>
</evidence>
<name>A0A7C5P8X3_9BACT</name>
<dbReference type="Gene3D" id="3.60.140.10">
    <property type="entry name" value="CNF1/YfiH-like putative cysteine hydrolases"/>
    <property type="match status" value="1"/>
</dbReference>
<dbReference type="InterPro" id="IPR003730">
    <property type="entry name" value="Cu_polyphenol_OxRdtase"/>
</dbReference>
<evidence type="ECO:0000256" key="8">
    <source>
        <dbReference type="ARBA" id="ARBA00048968"/>
    </source>
</evidence>
<dbReference type="PANTHER" id="PTHR30616">
    <property type="entry name" value="UNCHARACTERIZED PROTEIN YFIH"/>
    <property type="match status" value="1"/>
</dbReference>
<evidence type="ECO:0000256" key="2">
    <source>
        <dbReference type="ARBA" id="ARBA00007353"/>
    </source>
</evidence>
<evidence type="ECO:0000256" key="5">
    <source>
        <dbReference type="ARBA" id="ARBA00022801"/>
    </source>
</evidence>
<gene>
    <name evidence="11" type="primary">pgeF</name>
    <name evidence="11" type="ORF">ENL70_07060</name>
</gene>
<comment type="catalytic activity">
    <reaction evidence="8">
        <text>adenosine + phosphate = alpha-D-ribose 1-phosphate + adenine</text>
        <dbReference type="Rhea" id="RHEA:27642"/>
        <dbReference type="ChEBI" id="CHEBI:16335"/>
        <dbReference type="ChEBI" id="CHEBI:16708"/>
        <dbReference type="ChEBI" id="CHEBI:43474"/>
        <dbReference type="ChEBI" id="CHEBI:57720"/>
        <dbReference type="EC" id="2.4.2.1"/>
    </reaction>
    <physiologicalReaction direction="left-to-right" evidence="8">
        <dbReference type="Rhea" id="RHEA:27643"/>
    </physiologicalReaction>
</comment>
<dbReference type="NCBIfam" id="TIGR00726">
    <property type="entry name" value="peptidoglycan editing factor PgeF"/>
    <property type="match status" value="1"/>
</dbReference>
<dbReference type="Pfam" id="PF02578">
    <property type="entry name" value="Cu-oxidase_4"/>
    <property type="match status" value="1"/>
</dbReference>
<keyword evidence="6" id="KW-0862">Zinc</keyword>
<evidence type="ECO:0000256" key="3">
    <source>
        <dbReference type="ARBA" id="ARBA00022679"/>
    </source>
</evidence>
<evidence type="ECO:0000256" key="7">
    <source>
        <dbReference type="ARBA" id="ARBA00047989"/>
    </source>
</evidence>
<proteinExistence type="inferred from homology"/>
<reference evidence="11" key="1">
    <citation type="journal article" date="2020" name="mSystems">
        <title>Genome- and Community-Level Interaction Insights into Carbon Utilization and Element Cycling Functions of Hydrothermarchaeota in Hydrothermal Sediment.</title>
        <authorList>
            <person name="Zhou Z."/>
            <person name="Liu Y."/>
            <person name="Xu W."/>
            <person name="Pan J."/>
            <person name="Luo Z.H."/>
            <person name="Li M."/>
        </authorList>
    </citation>
    <scope>NUCLEOTIDE SEQUENCE [LARGE SCALE GENOMIC DNA]</scope>
    <source>
        <strain evidence="11">SpSt-1019</strain>
    </source>
</reference>
<protein>
    <recommendedName>
        <fullName evidence="10">Purine nucleoside phosphorylase</fullName>
    </recommendedName>
</protein>
<dbReference type="GO" id="GO:0005507">
    <property type="term" value="F:copper ion binding"/>
    <property type="evidence" value="ECO:0007669"/>
    <property type="project" value="TreeGrafter"/>
</dbReference>
<dbReference type="GO" id="GO:0016787">
    <property type="term" value="F:hydrolase activity"/>
    <property type="evidence" value="ECO:0007669"/>
    <property type="project" value="UniProtKB-KW"/>
</dbReference>
<sequence length="255" mass="29402">MNEQLPYPFIFKSPSLIQDERLLNLGIKHGFSTRLNGVSKEPYNSLNLSFETEDIPENVHENRKILSSQAQVSTEWCEAEQIHSFNVSQVSQTGIIKKADGLITSKNDLPLFIKTADCYPVLISEKRKSFIAILHIGWRGLYKGIIESFFDIIKFGRIKPQNLIVSVGPGISWKHLEVEKDIAESFEAHEDLSFHVKRYQEKYFIDIAGGIEHIFRKYDVFDISALKLCTYEREDLFFSYRRDKTTGRQGAIISF</sequence>
<comment type="catalytic activity">
    <reaction evidence="7">
        <text>adenosine + H2O + H(+) = inosine + NH4(+)</text>
        <dbReference type="Rhea" id="RHEA:24408"/>
        <dbReference type="ChEBI" id="CHEBI:15377"/>
        <dbReference type="ChEBI" id="CHEBI:15378"/>
        <dbReference type="ChEBI" id="CHEBI:16335"/>
        <dbReference type="ChEBI" id="CHEBI:17596"/>
        <dbReference type="ChEBI" id="CHEBI:28938"/>
        <dbReference type="EC" id="3.5.4.4"/>
    </reaction>
    <physiologicalReaction direction="left-to-right" evidence="7">
        <dbReference type="Rhea" id="RHEA:24409"/>
    </physiologicalReaction>
</comment>
<dbReference type="GO" id="GO:0017061">
    <property type="term" value="F:S-methyl-5-thioadenosine phosphorylase activity"/>
    <property type="evidence" value="ECO:0007669"/>
    <property type="project" value="UniProtKB-EC"/>
</dbReference>
<comment type="catalytic activity">
    <reaction evidence="9">
        <text>S-methyl-5'-thioadenosine + phosphate = 5-(methylsulfanyl)-alpha-D-ribose 1-phosphate + adenine</text>
        <dbReference type="Rhea" id="RHEA:11852"/>
        <dbReference type="ChEBI" id="CHEBI:16708"/>
        <dbReference type="ChEBI" id="CHEBI:17509"/>
        <dbReference type="ChEBI" id="CHEBI:43474"/>
        <dbReference type="ChEBI" id="CHEBI:58533"/>
        <dbReference type="EC" id="2.4.2.28"/>
    </reaction>
    <physiologicalReaction direction="left-to-right" evidence="9">
        <dbReference type="Rhea" id="RHEA:11853"/>
    </physiologicalReaction>
</comment>
<dbReference type="InterPro" id="IPR038371">
    <property type="entry name" value="Cu_polyphenol_OxRdtase_sf"/>
</dbReference>
<accession>A0A7C5P8X3</accession>
<dbReference type="EMBL" id="DRUY01000242">
    <property type="protein sequence ID" value="HHI66288.1"/>
    <property type="molecule type" value="Genomic_DNA"/>
</dbReference>
<keyword evidence="5" id="KW-0378">Hydrolase</keyword>
<keyword evidence="4" id="KW-0479">Metal-binding</keyword>
<dbReference type="AlphaFoldDB" id="A0A7C5P8X3"/>
<dbReference type="SUPFAM" id="SSF64438">
    <property type="entry name" value="CNF1/YfiH-like putative cysteine hydrolases"/>
    <property type="match status" value="1"/>
</dbReference>
<keyword evidence="3" id="KW-0808">Transferase</keyword>
<evidence type="ECO:0000256" key="10">
    <source>
        <dbReference type="RuleBase" id="RU361274"/>
    </source>
</evidence>
<comment type="caution">
    <text evidence="11">The sequence shown here is derived from an EMBL/GenBank/DDBJ whole genome shotgun (WGS) entry which is preliminary data.</text>
</comment>
<comment type="similarity">
    <text evidence="2 10">Belongs to the purine nucleoside phosphorylase YfiH/LACC1 family.</text>
</comment>
<dbReference type="CDD" id="cd16833">
    <property type="entry name" value="YfiH"/>
    <property type="match status" value="1"/>
</dbReference>
<evidence type="ECO:0000256" key="1">
    <source>
        <dbReference type="ARBA" id="ARBA00000553"/>
    </source>
</evidence>
<comment type="catalytic activity">
    <reaction evidence="1">
        <text>inosine + phosphate = alpha-D-ribose 1-phosphate + hypoxanthine</text>
        <dbReference type="Rhea" id="RHEA:27646"/>
        <dbReference type="ChEBI" id="CHEBI:17368"/>
        <dbReference type="ChEBI" id="CHEBI:17596"/>
        <dbReference type="ChEBI" id="CHEBI:43474"/>
        <dbReference type="ChEBI" id="CHEBI:57720"/>
        <dbReference type="EC" id="2.4.2.1"/>
    </reaction>
    <physiologicalReaction direction="left-to-right" evidence="1">
        <dbReference type="Rhea" id="RHEA:27647"/>
    </physiologicalReaction>
</comment>
<dbReference type="PANTHER" id="PTHR30616:SF2">
    <property type="entry name" value="PURINE NUCLEOSIDE PHOSPHORYLASE LACC1"/>
    <property type="match status" value="1"/>
</dbReference>
<dbReference type="InterPro" id="IPR011324">
    <property type="entry name" value="Cytotoxic_necrot_fac-like_cat"/>
</dbReference>
<organism evidence="11">
    <name type="scientific">Thermodesulfobium narugense</name>
    <dbReference type="NCBI Taxonomy" id="184064"/>
    <lineage>
        <taxon>Bacteria</taxon>
        <taxon>Pseudomonadati</taxon>
        <taxon>Thermodesulfobiota</taxon>
        <taxon>Thermodesulfobiia</taxon>
        <taxon>Thermodesulfobiales</taxon>
        <taxon>Thermodesulfobiaceae</taxon>
        <taxon>Thermodesulfobium</taxon>
    </lineage>
</organism>
<evidence type="ECO:0000256" key="6">
    <source>
        <dbReference type="ARBA" id="ARBA00022833"/>
    </source>
</evidence>
<evidence type="ECO:0000313" key="11">
    <source>
        <dbReference type="EMBL" id="HHI66288.1"/>
    </source>
</evidence>
<evidence type="ECO:0000256" key="9">
    <source>
        <dbReference type="ARBA" id="ARBA00049893"/>
    </source>
</evidence>